<keyword evidence="5" id="KW-0418">Kinase</keyword>
<evidence type="ECO:0000256" key="3">
    <source>
        <dbReference type="ARBA" id="ARBA00022679"/>
    </source>
</evidence>
<dbReference type="EMBL" id="SHKY01000001">
    <property type="protein sequence ID" value="RZU50266.1"/>
    <property type="molecule type" value="Genomic_DNA"/>
</dbReference>
<dbReference type="Proteomes" id="UP000292564">
    <property type="component" value="Unassembled WGS sequence"/>
</dbReference>
<dbReference type="GO" id="GO:0005524">
    <property type="term" value="F:ATP binding"/>
    <property type="evidence" value="ECO:0007669"/>
    <property type="project" value="UniProtKB-UniRule"/>
</dbReference>
<dbReference type="InterPro" id="IPR000719">
    <property type="entry name" value="Prot_kinase_dom"/>
</dbReference>
<feature type="domain" description="Protein kinase" evidence="10">
    <location>
        <begin position="50"/>
        <end position="308"/>
    </location>
</feature>
<dbReference type="GO" id="GO:0009654">
    <property type="term" value="C:photosystem II oxygen evolving complex"/>
    <property type="evidence" value="ECO:0007669"/>
    <property type="project" value="InterPro"/>
</dbReference>
<feature type="compositionally biased region" description="Low complexity" evidence="8">
    <location>
        <begin position="556"/>
        <end position="567"/>
    </location>
</feature>
<keyword evidence="3" id="KW-0808">Transferase</keyword>
<dbReference type="InterPro" id="IPR008271">
    <property type="entry name" value="Ser/Thr_kinase_AS"/>
</dbReference>
<feature type="region of interest" description="Disordered" evidence="8">
    <location>
        <begin position="549"/>
        <end position="575"/>
    </location>
</feature>
<evidence type="ECO:0000256" key="6">
    <source>
        <dbReference type="ARBA" id="ARBA00022840"/>
    </source>
</evidence>
<sequence length="713" mass="75366">MGTGKIASLVPGPYIPSVAISVTQIPTWSGGDTTPTSGRAAPGTLIGGRYTLRAAVGHGGMGTVWRAADTLLRRDVAIKEVVLPPGLAPSDRDSMFERTMREARAAAALQHPAVVQVYDVVHENDRPWIVMELLDARSLADMVIEDGPVAPRVVAKIGIALLGALEVAHAHGVLHRDVKPANVLICSDGRCVLTDFGVARMPTDVQLTTPGMVLGSPHFISPERAMGQDFGPPSDLFSLGVTLYTAVEGRPPFDKGDPIETMHAVVEDPPAPTQRAGSLAPVLMGLLEKDPARRFDVQTARTMLRQQLAGPLASKSPPHLMTDPYSVVPAQRPDAAATQPVPPAKPSGQIGGRAMLAPGESLTGHLAKLRQGGGRRRAPETPAGPDATIPISGPPTGAFPAPAANGDRTSVLPPNGDRTSLLPPNGDRTSLLPPNAGRTGLFPPGGDSERTSMLPPGGSAADPTSLIPPRRAWDGARAAREPLPGGTVVMSPGARRRAALATVSRTVRSGTERAVTTVRGWPRNIQLATAGGVAVLLVLAVVLVFTGGKDPQPRTPQQAAVKPAPAAFETQDHRGKGVTVKVPKAWTRSASGVWVDYVDPQDDTRKVRIVVEKGDAEPRRFAEKIAENTLQKSKNCPEPYRRVSVSDVEVAGGAGAQLEYTCGSGAEMRHGVWREITRDGRMYSFYLTTTDARFAESMPIFEEMARTFAIANA</sequence>
<dbReference type="SUPFAM" id="SSF56112">
    <property type="entry name" value="Protein kinase-like (PK-like)"/>
    <property type="match status" value="1"/>
</dbReference>
<evidence type="ECO:0000259" key="10">
    <source>
        <dbReference type="PROSITE" id="PS50011"/>
    </source>
</evidence>
<organism evidence="11 12">
    <name type="scientific">Krasilnikovia cinnamomea</name>
    <dbReference type="NCBI Taxonomy" id="349313"/>
    <lineage>
        <taxon>Bacteria</taxon>
        <taxon>Bacillati</taxon>
        <taxon>Actinomycetota</taxon>
        <taxon>Actinomycetes</taxon>
        <taxon>Micromonosporales</taxon>
        <taxon>Micromonosporaceae</taxon>
        <taxon>Krasilnikovia</taxon>
    </lineage>
</organism>
<dbReference type="InterPro" id="IPR017441">
    <property type="entry name" value="Protein_kinase_ATP_BS"/>
</dbReference>
<feature type="binding site" evidence="7">
    <location>
        <position position="79"/>
    </location>
    <ligand>
        <name>ATP</name>
        <dbReference type="ChEBI" id="CHEBI:30616"/>
    </ligand>
</feature>
<feature type="region of interest" description="Disordered" evidence="8">
    <location>
        <begin position="370"/>
        <end position="467"/>
    </location>
</feature>
<keyword evidence="9" id="KW-0472">Membrane</keyword>
<dbReference type="AlphaFoldDB" id="A0A4V2G6W7"/>
<dbReference type="GO" id="GO:0019898">
    <property type="term" value="C:extrinsic component of membrane"/>
    <property type="evidence" value="ECO:0007669"/>
    <property type="project" value="InterPro"/>
</dbReference>
<dbReference type="PROSITE" id="PS50011">
    <property type="entry name" value="PROTEIN_KINASE_DOM"/>
    <property type="match status" value="1"/>
</dbReference>
<dbReference type="SMART" id="SM00220">
    <property type="entry name" value="S_TKc"/>
    <property type="match status" value="1"/>
</dbReference>
<dbReference type="GO" id="GO:0005509">
    <property type="term" value="F:calcium ion binding"/>
    <property type="evidence" value="ECO:0007669"/>
    <property type="project" value="InterPro"/>
</dbReference>
<evidence type="ECO:0000313" key="11">
    <source>
        <dbReference type="EMBL" id="RZU50266.1"/>
    </source>
</evidence>
<keyword evidence="12" id="KW-1185">Reference proteome</keyword>
<evidence type="ECO:0000256" key="2">
    <source>
        <dbReference type="ARBA" id="ARBA00022527"/>
    </source>
</evidence>
<dbReference type="PANTHER" id="PTHR43289:SF6">
    <property type="entry name" value="SERINE_THREONINE-PROTEIN KINASE NEKL-3"/>
    <property type="match status" value="1"/>
</dbReference>
<dbReference type="Pfam" id="PF00069">
    <property type="entry name" value="Pkinase"/>
    <property type="match status" value="1"/>
</dbReference>
<proteinExistence type="predicted"/>
<dbReference type="Pfam" id="PF01789">
    <property type="entry name" value="PsbP"/>
    <property type="match status" value="1"/>
</dbReference>
<feature type="transmembrane region" description="Helical" evidence="9">
    <location>
        <begin position="525"/>
        <end position="545"/>
    </location>
</feature>
<evidence type="ECO:0000256" key="7">
    <source>
        <dbReference type="PROSITE-ProRule" id="PRU10141"/>
    </source>
</evidence>
<accession>A0A4V2G6W7</accession>
<keyword evidence="4 7" id="KW-0547">Nucleotide-binding</keyword>
<keyword evidence="6 7" id="KW-0067">ATP-binding</keyword>
<name>A0A4V2G6W7_9ACTN</name>
<dbReference type="GO" id="GO:0004674">
    <property type="term" value="F:protein serine/threonine kinase activity"/>
    <property type="evidence" value="ECO:0007669"/>
    <property type="project" value="UniProtKB-KW"/>
</dbReference>
<evidence type="ECO:0000256" key="8">
    <source>
        <dbReference type="SAM" id="MobiDB-lite"/>
    </source>
</evidence>
<dbReference type="EC" id="2.7.11.1" evidence="1"/>
<dbReference type="PANTHER" id="PTHR43289">
    <property type="entry name" value="MITOGEN-ACTIVATED PROTEIN KINASE KINASE KINASE 20-RELATED"/>
    <property type="match status" value="1"/>
</dbReference>
<keyword evidence="9" id="KW-1133">Transmembrane helix</keyword>
<dbReference type="GO" id="GO:0015979">
    <property type="term" value="P:photosynthesis"/>
    <property type="evidence" value="ECO:0007669"/>
    <property type="project" value="InterPro"/>
</dbReference>
<evidence type="ECO:0000313" key="12">
    <source>
        <dbReference type="Proteomes" id="UP000292564"/>
    </source>
</evidence>
<protein>
    <recommendedName>
        <fullName evidence="1">non-specific serine/threonine protein kinase</fullName>
        <ecNumber evidence="1">2.7.11.1</ecNumber>
    </recommendedName>
</protein>
<evidence type="ECO:0000256" key="9">
    <source>
        <dbReference type="SAM" id="Phobius"/>
    </source>
</evidence>
<dbReference type="Gene3D" id="3.30.200.20">
    <property type="entry name" value="Phosphorylase Kinase, domain 1"/>
    <property type="match status" value="1"/>
</dbReference>
<dbReference type="PROSITE" id="PS00107">
    <property type="entry name" value="PROTEIN_KINASE_ATP"/>
    <property type="match status" value="1"/>
</dbReference>
<evidence type="ECO:0000256" key="1">
    <source>
        <dbReference type="ARBA" id="ARBA00012513"/>
    </source>
</evidence>
<evidence type="ECO:0000256" key="4">
    <source>
        <dbReference type="ARBA" id="ARBA00022741"/>
    </source>
</evidence>
<dbReference type="Gene3D" id="3.40.1000.10">
    <property type="entry name" value="Mog1/PsbP, alpha/beta/alpha sandwich"/>
    <property type="match status" value="1"/>
</dbReference>
<dbReference type="InterPro" id="IPR002683">
    <property type="entry name" value="PsbP_C"/>
</dbReference>
<reference evidence="11 12" key="1">
    <citation type="submission" date="2019-02" db="EMBL/GenBank/DDBJ databases">
        <title>Sequencing the genomes of 1000 actinobacteria strains.</title>
        <authorList>
            <person name="Klenk H.-P."/>
        </authorList>
    </citation>
    <scope>NUCLEOTIDE SEQUENCE [LARGE SCALE GENOMIC DNA]</scope>
    <source>
        <strain evidence="11 12">DSM 45162</strain>
    </source>
</reference>
<gene>
    <name evidence="11" type="ORF">EV385_2033</name>
</gene>
<dbReference type="Gene3D" id="1.10.510.10">
    <property type="entry name" value="Transferase(Phosphotransferase) domain 1"/>
    <property type="match status" value="1"/>
</dbReference>
<comment type="caution">
    <text evidence="11">The sequence shown here is derived from an EMBL/GenBank/DDBJ whole genome shotgun (WGS) entry which is preliminary data.</text>
</comment>
<dbReference type="InterPro" id="IPR011009">
    <property type="entry name" value="Kinase-like_dom_sf"/>
</dbReference>
<dbReference type="PROSITE" id="PS00108">
    <property type="entry name" value="PROTEIN_KINASE_ST"/>
    <property type="match status" value="1"/>
</dbReference>
<keyword evidence="9" id="KW-0812">Transmembrane</keyword>
<feature type="compositionally biased region" description="Low complexity" evidence="8">
    <location>
        <begin position="394"/>
        <end position="406"/>
    </location>
</feature>
<evidence type="ECO:0000256" key="5">
    <source>
        <dbReference type="ARBA" id="ARBA00022777"/>
    </source>
</evidence>
<dbReference type="CDD" id="cd14014">
    <property type="entry name" value="STKc_PknB_like"/>
    <property type="match status" value="1"/>
</dbReference>
<keyword evidence="2" id="KW-0723">Serine/threonine-protein kinase</keyword>